<evidence type="ECO:0000313" key="2">
    <source>
        <dbReference type="EMBL" id="TYK10328.1"/>
    </source>
</evidence>
<evidence type="ECO:0000313" key="1">
    <source>
        <dbReference type="EMBL" id="KAA0057634.1"/>
    </source>
</evidence>
<dbReference type="AlphaFoldDB" id="A0A5A7UR96"/>
<gene>
    <name evidence="2" type="ORF">E5676_scaffold64062G00010</name>
    <name evidence="1" type="ORF">E6C27_scaffold9731G00050</name>
</gene>
<dbReference type="EMBL" id="SSTD01011201">
    <property type="protein sequence ID" value="TYK10328.1"/>
    <property type="molecule type" value="Genomic_DNA"/>
</dbReference>
<dbReference type="PANTHER" id="PTHR33067">
    <property type="entry name" value="RNA-DIRECTED DNA POLYMERASE-RELATED"/>
    <property type="match status" value="1"/>
</dbReference>
<proteinExistence type="predicted"/>
<evidence type="ECO:0000313" key="3">
    <source>
        <dbReference type="Proteomes" id="UP000321393"/>
    </source>
</evidence>
<organism evidence="1 3">
    <name type="scientific">Cucumis melo var. makuwa</name>
    <name type="common">Oriental melon</name>
    <dbReference type="NCBI Taxonomy" id="1194695"/>
    <lineage>
        <taxon>Eukaryota</taxon>
        <taxon>Viridiplantae</taxon>
        <taxon>Streptophyta</taxon>
        <taxon>Embryophyta</taxon>
        <taxon>Tracheophyta</taxon>
        <taxon>Spermatophyta</taxon>
        <taxon>Magnoliopsida</taxon>
        <taxon>eudicotyledons</taxon>
        <taxon>Gunneridae</taxon>
        <taxon>Pentapetalae</taxon>
        <taxon>rosids</taxon>
        <taxon>fabids</taxon>
        <taxon>Cucurbitales</taxon>
        <taxon>Cucurbitaceae</taxon>
        <taxon>Benincaseae</taxon>
        <taxon>Cucumis</taxon>
    </lineage>
</organism>
<reference evidence="3 4" key="1">
    <citation type="submission" date="2019-08" db="EMBL/GenBank/DDBJ databases">
        <title>Draft genome sequences of two oriental melons (Cucumis melo L. var makuwa).</title>
        <authorList>
            <person name="Kwon S.-Y."/>
        </authorList>
    </citation>
    <scope>NUCLEOTIDE SEQUENCE [LARGE SCALE GENOMIC DNA]</scope>
    <source>
        <strain evidence="4">cv. Chang Bougi</strain>
        <strain evidence="3">cv. SW 3</strain>
        <tissue evidence="1">Leaf</tissue>
    </source>
</reference>
<name>A0A5A7UR96_CUCMM</name>
<accession>A0A5A7UR96</accession>
<dbReference type="Proteomes" id="UP000321947">
    <property type="component" value="Unassembled WGS sequence"/>
</dbReference>
<dbReference type="PANTHER" id="PTHR33067:SF39">
    <property type="entry name" value="TRANSCRIPTION FACTOR INTERACTOR AND REGULATOR CCHC(ZN) FAMILY"/>
    <property type="match status" value="1"/>
</dbReference>
<sequence>MKRKINHFEIVALMQAKSDIFKNGVPKKMTNPESFTVSYSIGGMDLGRALCNLATSINLMPLSTFKKLGIWEITKLIRRFLPFWGGHSCQLVMPIDVHQGELTMRFNDEEIKFNVINPMKFPADIENYNTIESHGWDYCEEEPYYELFGTE</sequence>
<dbReference type="EMBL" id="SSTE01007062">
    <property type="protein sequence ID" value="KAA0057634.1"/>
    <property type="molecule type" value="Genomic_DNA"/>
</dbReference>
<comment type="caution">
    <text evidence="1">The sequence shown here is derived from an EMBL/GenBank/DDBJ whole genome shotgun (WGS) entry which is preliminary data.</text>
</comment>
<protein>
    <submittedName>
        <fullName evidence="1">Uncharacterized protein</fullName>
    </submittedName>
</protein>
<dbReference type="OrthoDB" id="778454at2759"/>
<dbReference type="Proteomes" id="UP000321393">
    <property type="component" value="Unassembled WGS sequence"/>
</dbReference>
<evidence type="ECO:0000313" key="4">
    <source>
        <dbReference type="Proteomes" id="UP000321947"/>
    </source>
</evidence>